<gene>
    <name evidence="2" type="ORF">MGAL_10B044694</name>
</gene>
<proteinExistence type="predicted"/>
<dbReference type="OrthoDB" id="6138379at2759"/>
<protein>
    <recommendedName>
        <fullName evidence="4">Reverse transcriptase domain-containing protein</fullName>
    </recommendedName>
</protein>
<dbReference type="EMBL" id="UYJE01004982">
    <property type="protein sequence ID" value="VDI33019.1"/>
    <property type="molecule type" value="Genomic_DNA"/>
</dbReference>
<dbReference type="Proteomes" id="UP000596742">
    <property type="component" value="Unassembled WGS sequence"/>
</dbReference>
<evidence type="ECO:0000256" key="1">
    <source>
        <dbReference type="SAM" id="MobiDB-lite"/>
    </source>
</evidence>
<reference evidence="2" key="1">
    <citation type="submission" date="2018-11" db="EMBL/GenBank/DDBJ databases">
        <authorList>
            <person name="Alioto T."/>
            <person name="Alioto T."/>
        </authorList>
    </citation>
    <scope>NUCLEOTIDE SEQUENCE</scope>
</reference>
<organism evidence="2 3">
    <name type="scientific">Mytilus galloprovincialis</name>
    <name type="common">Mediterranean mussel</name>
    <dbReference type="NCBI Taxonomy" id="29158"/>
    <lineage>
        <taxon>Eukaryota</taxon>
        <taxon>Metazoa</taxon>
        <taxon>Spiralia</taxon>
        <taxon>Lophotrochozoa</taxon>
        <taxon>Mollusca</taxon>
        <taxon>Bivalvia</taxon>
        <taxon>Autobranchia</taxon>
        <taxon>Pteriomorphia</taxon>
        <taxon>Mytilida</taxon>
        <taxon>Mytiloidea</taxon>
        <taxon>Mytilidae</taxon>
        <taxon>Mytilinae</taxon>
        <taxon>Mytilus</taxon>
    </lineage>
</organism>
<comment type="caution">
    <text evidence="2">The sequence shown here is derived from an EMBL/GenBank/DDBJ whole genome shotgun (WGS) entry which is preliminary data.</text>
</comment>
<sequence>MDHFDKNKILTDAQHGFHKRRSCESQLIITINDTSSKLKSSSQVDIILLDLAKAFDKVQRTSTPPTQAGILWRQPQNQQMDSLLST</sequence>
<accession>A0A8B6EFQ9</accession>
<name>A0A8B6EFQ9_MYTGA</name>
<feature type="region of interest" description="Disordered" evidence="1">
    <location>
        <begin position="64"/>
        <end position="86"/>
    </location>
</feature>
<evidence type="ECO:0000313" key="3">
    <source>
        <dbReference type="Proteomes" id="UP000596742"/>
    </source>
</evidence>
<evidence type="ECO:0008006" key="4">
    <source>
        <dbReference type="Google" id="ProtNLM"/>
    </source>
</evidence>
<evidence type="ECO:0000313" key="2">
    <source>
        <dbReference type="EMBL" id="VDI33019.1"/>
    </source>
</evidence>
<keyword evidence="3" id="KW-1185">Reference proteome</keyword>
<feature type="compositionally biased region" description="Polar residues" evidence="1">
    <location>
        <begin position="74"/>
        <end position="86"/>
    </location>
</feature>
<dbReference type="AlphaFoldDB" id="A0A8B6EFQ9"/>